<reference evidence="3 4" key="3">
    <citation type="submission" date="2020-08" db="EMBL/GenBank/DDBJ databases">
        <title>Genomic Encyclopedia of Type Strains, Phase IV (KMG-IV): sequencing the most valuable type-strain genomes for metagenomic binning, comparative biology and taxonomic classification.</title>
        <authorList>
            <person name="Goeker M."/>
        </authorList>
    </citation>
    <scope>NUCLEOTIDE SEQUENCE [LARGE SCALE GENOMIC DNA]</scope>
    <source>
        <strain evidence="3 4">DSM 27521</strain>
    </source>
</reference>
<proteinExistence type="predicted"/>
<organism evidence="3 4">
    <name type="scientific">Deinococcus metalli</name>
    <dbReference type="NCBI Taxonomy" id="1141878"/>
    <lineage>
        <taxon>Bacteria</taxon>
        <taxon>Thermotogati</taxon>
        <taxon>Deinococcota</taxon>
        <taxon>Deinococci</taxon>
        <taxon>Deinococcales</taxon>
        <taxon>Deinococcaceae</taxon>
        <taxon>Deinococcus</taxon>
    </lineage>
</organism>
<feature type="transmembrane region" description="Helical" evidence="1">
    <location>
        <begin position="154"/>
        <end position="175"/>
    </location>
</feature>
<keyword evidence="5" id="KW-1185">Reference proteome</keyword>
<evidence type="ECO:0000313" key="3">
    <source>
        <dbReference type="EMBL" id="MBB5374728.1"/>
    </source>
</evidence>
<name>A0A7W8KBK3_9DEIO</name>
<reference evidence="5" key="2">
    <citation type="journal article" date="2019" name="Int. J. Syst. Evol. Microbiol.">
        <title>The Global Catalogue of Microorganisms (GCM) 10K type strain sequencing project: providing services to taxonomists for standard genome sequencing and annotation.</title>
        <authorList>
            <consortium name="The Broad Institute Genomics Platform"/>
            <consortium name="The Broad Institute Genome Sequencing Center for Infectious Disease"/>
            <person name="Wu L."/>
            <person name="Ma J."/>
        </authorList>
    </citation>
    <scope>NUCLEOTIDE SEQUENCE [LARGE SCALE GENOMIC DNA]</scope>
    <source>
        <strain evidence="5">CGMCC 1.18437</strain>
    </source>
</reference>
<dbReference type="EMBL" id="JACHFK010000001">
    <property type="protein sequence ID" value="MBB5374728.1"/>
    <property type="molecule type" value="Genomic_DNA"/>
</dbReference>
<feature type="transmembrane region" description="Helical" evidence="1">
    <location>
        <begin position="35"/>
        <end position="56"/>
    </location>
</feature>
<dbReference type="EMBL" id="BNAJ01000001">
    <property type="protein sequence ID" value="GHF34147.1"/>
    <property type="molecule type" value="Genomic_DNA"/>
</dbReference>
<accession>A0A7W8KBK3</accession>
<reference evidence="2" key="4">
    <citation type="submission" date="2024-05" db="EMBL/GenBank/DDBJ databases">
        <authorList>
            <person name="Sun Q."/>
            <person name="Zhou Y."/>
        </authorList>
    </citation>
    <scope>NUCLEOTIDE SEQUENCE</scope>
    <source>
        <strain evidence="2">CGMCC 1.18437</strain>
    </source>
</reference>
<evidence type="ECO:0000256" key="1">
    <source>
        <dbReference type="SAM" id="Phobius"/>
    </source>
</evidence>
<evidence type="ECO:0000313" key="4">
    <source>
        <dbReference type="Proteomes" id="UP000539473"/>
    </source>
</evidence>
<feature type="transmembrane region" description="Helical" evidence="1">
    <location>
        <begin position="187"/>
        <end position="205"/>
    </location>
</feature>
<comment type="caution">
    <text evidence="3">The sequence shown here is derived from an EMBL/GenBank/DDBJ whole genome shotgun (WGS) entry which is preliminary data.</text>
</comment>
<feature type="transmembrane region" description="Helical" evidence="1">
    <location>
        <begin position="112"/>
        <end position="133"/>
    </location>
</feature>
<reference evidence="2" key="1">
    <citation type="journal article" date="2014" name="Int. J. Syst. Evol. Microbiol.">
        <title>Complete genome of a new Firmicutes species belonging to the dominant human colonic microbiota ('Ruminococcus bicirculans') reveals two chromosomes and a selective capacity to utilize plant glucans.</title>
        <authorList>
            <consortium name="NISC Comparative Sequencing Program"/>
            <person name="Wegmann U."/>
            <person name="Louis P."/>
            <person name="Goesmann A."/>
            <person name="Henrissat B."/>
            <person name="Duncan S.H."/>
            <person name="Flint H.J."/>
        </authorList>
    </citation>
    <scope>NUCLEOTIDE SEQUENCE</scope>
    <source>
        <strain evidence="2">CGMCC 1.18437</strain>
    </source>
</reference>
<evidence type="ECO:0000313" key="2">
    <source>
        <dbReference type="EMBL" id="GHF34147.1"/>
    </source>
</evidence>
<feature type="transmembrane region" description="Helical" evidence="1">
    <location>
        <begin position="82"/>
        <end position="106"/>
    </location>
</feature>
<dbReference type="Proteomes" id="UP000539473">
    <property type="component" value="Unassembled WGS sequence"/>
</dbReference>
<keyword evidence="1" id="KW-0812">Transmembrane</keyword>
<evidence type="ECO:0000313" key="5">
    <source>
        <dbReference type="Proteomes" id="UP000619376"/>
    </source>
</evidence>
<sequence length="214" mass="22310">MTPAAWRSAALGALWALVVATFGLAAFTLWRSPVLDVVAVLEALRSVLAALVLLWWTQVFTRYVAAEAVPDTDGVLRSVRALLPWLTSLRIAMWLLLLLSLAGGVAETASPVAVTALVTISGAFIFAKNAVFGTLARWAPTPNEALGRVRLGQWLNAAAALSLALGVVNVVPIAGLPGSDTPDVAAMIVYGTHALLDTAAMLLALKAVPPPMAP</sequence>
<keyword evidence="1" id="KW-1133">Transmembrane helix</keyword>
<dbReference type="AlphaFoldDB" id="A0A7W8KBK3"/>
<protein>
    <submittedName>
        <fullName evidence="3">Uncharacterized protein</fullName>
    </submittedName>
</protein>
<gene>
    <name evidence="2" type="ORF">GCM10017781_08710</name>
    <name evidence="3" type="ORF">HNQ07_000172</name>
</gene>
<dbReference type="RefSeq" id="WP_184108903.1">
    <property type="nucleotide sequence ID" value="NZ_BNAJ01000001.1"/>
</dbReference>
<dbReference type="Proteomes" id="UP000619376">
    <property type="component" value="Unassembled WGS sequence"/>
</dbReference>
<keyword evidence="1" id="KW-0472">Membrane</keyword>